<comment type="similarity">
    <text evidence="1">Belongs to the DPCD family.</text>
</comment>
<sequence length="203" mass="23637">MASEWFKFLQSAQKMCLIQGNRRKIHYTFNDGQEMCEEYDLKNDLLLVRKWKKKGKLGGEGSWDFEVGEDLQGPQKAVLTEGLTESSSNPIFLRKDSAKSFQWRIRNLPYPIETYEVKVNTDDRTIIIRTSNKKYYKKFSVPDLDRCKLDLDQTSIETAHANNTLIVSYKKPSEILTLESMLQKEFRKMKSTKDGDVEMCNPS</sequence>
<dbReference type="EnsemblMetazoa" id="CapteT130449">
    <property type="protein sequence ID" value="CapteP130449"/>
    <property type="gene ID" value="CapteG130449"/>
</dbReference>
<accession>R7UF66</accession>
<dbReference type="EMBL" id="KB304086">
    <property type="protein sequence ID" value="ELU02413.1"/>
    <property type="molecule type" value="Genomic_DNA"/>
</dbReference>
<reference evidence="5" key="1">
    <citation type="submission" date="2012-12" db="EMBL/GenBank/DDBJ databases">
        <authorList>
            <person name="Hellsten U."/>
            <person name="Grimwood J."/>
            <person name="Chapman J.A."/>
            <person name="Shapiro H."/>
            <person name="Aerts A."/>
            <person name="Otillar R.P."/>
            <person name="Terry A.Y."/>
            <person name="Boore J.L."/>
            <person name="Simakov O."/>
            <person name="Marletaz F."/>
            <person name="Cho S.-J."/>
            <person name="Edsinger-Gonzales E."/>
            <person name="Havlak P."/>
            <person name="Kuo D.-H."/>
            <person name="Larsson T."/>
            <person name="Lv J."/>
            <person name="Arendt D."/>
            <person name="Savage R."/>
            <person name="Osoegawa K."/>
            <person name="de Jong P."/>
            <person name="Lindberg D.R."/>
            <person name="Seaver E.C."/>
            <person name="Weisblat D.A."/>
            <person name="Putnam N.H."/>
            <person name="Grigoriev I.V."/>
            <person name="Rokhsar D.S."/>
        </authorList>
    </citation>
    <scope>NUCLEOTIDE SEQUENCE</scope>
    <source>
        <strain evidence="5">I ESC-2004</strain>
    </source>
</reference>
<dbReference type="STRING" id="283909.R7UF66"/>
<organism evidence="3">
    <name type="scientific">Capitella teleta</name>
    <name type="common">Polychaete worm</name>
    <dbReference type="NCBI Taxonomy" id="283909"/>
    <lineage>
        <taxon>Eukaryota</taxon>
        <taxon>Metazoa</taxon>
        <taxon>Spiralia</taxon>
        <taxon>Lophotrochozoa</taxon>
        <taxon>Annelida</taxon>
        <taxon>Polychaeta</taxon>
        <taxon>Sedentaria</taxon>
        <taxon>Scolecida</taxon>
        <taxon>Capitellidae</taxon>
        <taxon>Capitella</taxon>
    </lineage>
</organism>
<dbReference type="AlphaFoldDB" id="R7UF66"/>
<dbReference type="OMA" id="PILCEME"/>
<reference evidence="4" key="3">
    <citation type="submission" date="2015-06" db="UniProtKB">
        <authorList>
            <consortium name="EnsemblMetazoa"/>
        </authorList>
    </citation>
    <scope>IDENTIFICATION</scope>
</reference>
<dbReference type="Proteomes" id="UP000014760">
    <property type="component" value="Unassembled WGS sequence"/>
</dbReference>
<dbReference type="FunCoup" id="R7UF66">
    <property type="interactions" value="112"/>
</dbReference>
<name>R7UF66_CAPTE</name>
<evidence type="ECO:0000256" key="1">
    <source>
        <dbReference type="ARBA" id="ARBA00010597"/>
    </source>
</evidence>
<evidence type="ECO:0000313" key="4">
    <source>
        <dbReference type="EnsemblMetazoa" id="CapteP130449"/>
    </source>
</evidence>
<keyword evidence="5" id="KW-1185">Reference proteome</keyword>
<protein>
    <recommendedName>
        <fullName evidence="2">Protein DPCD</fullName>
    </recommendedName>
</protein>
<dbReference type="PANTHER" id="PTHR31921:SF1">
    <property type="entry name" value="PROTEIN DPCD"/>
    <property type="match status" value="1"/>
</dbReference>
<evidence type="ECO:0000256" key="2">
    <source>
        <dbReference type="ARBA" id="ARBA00020330"/>
    </source>
</evidence>
<dbReference type="PRINTS" id="PR02065">
    <property type="entry name" value="PROTEINDPCD"/>
</dbReference>
<dbReference type="Pfam" id="PF14913">
    <property type="entry name" value="DPCD"/>
    <property type="match status" value="1"/>
</dbReference>
<dbReference type="EMBL" id="AMQN01008844">
    <property type="status" value="NOT_ANNOTATED_CDS"/>
    <property type="molecule type" value="Genomic_DNA"/>
</dbReference>
<dbReference type="PANTHER" id="PTHR31921">
    <property type="entry name" value="PROTEIN DPCD"/>
    <property type="match status" value="1"/>
</dbReference>
<dbReference type="HOGENOM" id="CLU_097313_0_0_1"/>
<evidence type="ECO:0000313" key="3">
    <source>
        <dbReference type="EMBL" id="ELU02413.1"/>
    </source>
</evidence>
<gene>
    <name evidence="3" type="ORF">CAPTEDRAFT_130449</name>
</gene>
<dbReference type="OrthoDB" id="10256139at2759"/>
<evidence type="ECO:0000313" key="5">
    <source>
        <dbReference type="Proteomes" id="UP000014760"/>
    </source>
</evidence>
<dbReference type="InterPro" id="IPR026224">
    <property type="entry name" value="DPCD"/>
</dbReference>
<reference evidence="3 5" key="2">
    <citation type="journal article" date="2013" name="Nature">
        <title>Insights into bilaterian evolution from three spiralian genomes.</title>
        <authorList>
            <person name="Simakov O."/>
            <person name="Marletaz F."/>
            <person name="Cho S.J."/>
            <person name="Edsinger-Gonzales E."/>
            <person name="Havlak P."/>
            <person name="Hellsten U."/>
            <person name="Kuo D.H."/>
            <person name="Larsson T."/>
            <person name="Lv J."/>
            <person name="Arendt D."/>
            <person name="Savage R."/>
            <person name="Osoegawa K."/>
            <person name="de Jong P."/>
            <person name="Grimwood J."/>
            <person name="Chapman J.A."/>
            <person name="Shapiro H."/>
            <person name="Aerts A."/>
            <person name="Otillar R.P."/>
            <person name="Terry A.Y."/>
            <person name="Boore J.L."/>
            <person name="Grigoriev I.V."/>
            <person name="Lindberg D.R."/>
            <person name="Seaver E.C."/>
            <person name="Weisblat D.A."/>
            <person name="Putnam N.H."/>
            <person name="Rokhsar D.S."/>
        </authorList>
    </citation>
    <scope>NUCLEOTIDE SEQUENCE</scope>
    <source>
        <strain evidence="3 5">I ESC-2004</strain>
    </source>
</reference>
<proteinExistence type="inferred from homology"/>